<comment type="caution">
    <text evidence="3">The sequence shown here is derived from an EMBL/GenBank/DDBJ whole genome shotgun (WGS) entry which is preliminary data.</text>
</comment>
<proteinExistence type="predicted"/>
<organism evidence="3 4">
    <name type="scientific">Trichoderma gamsii</name>
    <dbReference type="NCBI Taxonomy" id="398673"/>
    <lineage>
        <taxon>Eukaryota</taxon>
        <taxon>Fungi</taxon>
        <taxon>Dikarya</taxon>
        <taxon>Ascomycota</taxon>
        <taxon>Pezizomycotina</taxon>
        <taxon>Sordariomycetes</taxon>
        <taxon>Hypocreomycetidae</taxon>
        <taxon>Hypocreales</taxon>
        <taxon>Hypocreaceae</taxon>
        <taxon>Trichoderma</taxon>
    </lineage>
</organism>
<dbReference type="OrthoDB" id="2142040at2759"/>
<feature type="repeat" description="ANK" evidence="1">
    <location>
        <begin position="35"/>
        <end position="67"/>
    </location>
</feature>
<dbReference type="PROSITE" id="PS50088">
    <property type="entry name" value="ANK_REPEAT"/>
    <property type="match status" value="2"/>
</dbReference>
<dbReference type="SUPFAM" id="SSF48403">
    <property type="entry name" value="Ankyrin repeat"/>
    <property type="match status" value="1"/>
</dbReference>
<evidence type="ECO:0000313" key="3">
    <source>
        <dbReference type="EMBL" id="PNP44261.1"/>
    </source>
</evidence>
<dbReference type="EMBL" id="MTYH01000035">
    <property type="protein sequence ID" value="PNP44261.1"/>
    <property type="molecule type" value="Genomic_DNA"/>
</dbReference>
<evidence type="ECO:0000256" key="1">
    <source>
        <dbReference type="PROSITE-ProRule" id="PRU00023"/>
    </source>
</evidence>
<feature type="repeat" description="ANK" evidence="1">
    <location>
        <begin position="108"/>
        <end position="140"/>
    </location>
</feature>
<feature type="domain" description="VWFA" evidence="2">
    <location>
        <begin position="284"/>
        <end position="486"/>
    </location>
</feature>
<dbReference type="InterPro" id="IPR036770">
    <property type="entry name" value="Ankyrin_rpt-contain_sf"/>
</dbReference>
<dbReference type="Proteomes" id="UP000236546">
    <property type="component" value="Unassembled WGS sequence"/>
</dbReference>
<dbReference type="Pfam" id="PF00023">
    <property type="entry name" value="Ank"/>
    <property type="match status" value="1"/>
</dbReference>
<dbReference type="Gene3D" id="3.40.50.410">
    <property type="entry name" value="von Willebrand factor, type A domain"/>
    <property type="match status" value="1"/>
</dbReference>
<reference evidence="3 4" key="1">
    <citation type="submission" date="2017-02" db="EMBL/GenBank/DDBJ databases">
        <title>Genomes of Trichoderma spp. with biocontrol activity.</title>
        <authorList>
            <person name="Gardiner D."/>
            <person name="Kazan K."/>
            <person name="Vos C."/>
            <person name="Harvey P."/>
        </authorList>
    </citation>
    <scope>NUCLEOTIDE SEQUENCE [LARGE SCALE GENOMIC DNA]</scope>
    <source>
        <strain evidence="3 4">A5MH</strain>
    </source>
</reference>
<dbReference type="PANTHER" id="PTHR34706:SF3">
    <property type="entry name" value="ANKYRIN REPEAT PROTEIN (AFU_ORTHOLOGUE AFUA_7G06200)"/>
    <property type="match status" value="1"/>
</dbReference>
<accession>A0A2K0TFF8</accession>
<dbReference type="PANTHER" id="PTHR34706">
    <property type="entry name" value="SLR1338 PROTEIN"/>
    <property type="match status" value="1"/>
</dbReference>
<protein>
    <recommendedName>
        <fullName evidence="2">VWFA domain-containing protein</fullName>
    </recommendedName>
</protein>
<dbReference type="AlphaFoldDB" id="A0A2K0TFF8"/>
<evidence type="ECO:0000313" key="4">
    <source>
        <dbReference type="Proteomes" id="UP000236546"/>
    </source>
</evidence>
<dbReference type="PROSITE" id="PS50234">
    <property type="entry name" value="VWFA"/>
    <property type="match status" value="1"/>
</dbReference>
<name>A0A2K0TFF8_9HYPO</name>
<sequence length="493" mass="55594">MSIHEDAKQGILVGNVLDNHIKNDPNILEKQNSDSGFTPLAIAIIEGFPDQAYELLEKGAKADGLSRDNETPLLLAAWKAKKERPRLIQLLLKRIPQDSVDTTCDIAGLKTPLMFAIENKDLESIRLLRKAKASVDIKNKEGFTAEQMARYANNPAISLALDVNEEKAAIGLLASKVVDLLLYIVDWVKKTVKGALFMVPKTNAESNEDIDRIINEGEEPTQEEFVENIAQYLENRQLLERFFKGKKDFIQNFARKIASVEEGSANDLGGKDLLQKRIQVSLYQQVIYCDDSTSMKREGRWESQKELIQRITQVTTLVLPEGEGVALRFINRDVDNATNLTLEGIRNILKPMTWQPGGDTPIGTNLQSKILQPLVYEKITNGALERPLLIIIITDGMPEPEDSSVLVNAILECERRLQENDYPPQTVKFMIGQIGTAKSATQFLESLRNNQDIARTAFVTSERLDEKFSEYKANEKNVDQWLIETLFSPFQNY</sequence>
<dbReference type="InterPro" id="IPR036465">
    <property type="entry name" value="vWFA_dom_sf"/>
</dbReference>
<dbReference type="SMART" id="SM00248">
    <property type="entry name" value="ANK"/>
    <property type="match status" value="3"/>
</dbReference>
<evidence type="ECO:0000259" key="2">
    <source>
        <dbReference type="PROSITE" id="PS50234"/>
    </source>
</evidence>
<keyword evidence="1" id="KW-0040">ANK repeat</keyword>
<dbReference type="Gene3D" id="1.25.40.20">
    <property type="entry name" value="Ankyrin repeat-containing domain"/>
    <property type="match status" value="1"/>
</dbReference>
<dbReference type="SUPFAM" id="SSF53300">
    <property type="entry name" value="vWA-like"/>
    <property type="match status" value="1"/>
</dbReference>
<gene>
    <name evidence="3" type="ORF">TGAMA5MH_03867</name>
</gene>
<dbReference type="InterPro" id="IPR002035">
    <property type="entry name" value="VWF_A"/>
</dbReference>
<dbReference type="InterPro" id="IPR002110">
    <property type="entry name" value="Ankyrin_rpt"/>
</dbReference>